<evidence type="ECO:0000256" key="1">
    <source>
        <dbReference type="SAM" id="MobiDB-lite"/>
    </source>
</evidence>
<name>A0A2T7G305_9RHOB</name>
<dbReference type="SUPFAM" id="SSF102588">
    <property type="entry name" value="LmbE-like"/>
    <property type="match status" value="1"/>
</dbReference>
<evidence type="ECO:0000313" key="2">
    <source>
        <dbReference type="EMBL" id="PVA08802.1"/>
    </source>
</evidence>
<feature type="region of interest" description="Disordered" evidence="1">
    <location>
        <begin position="1"/>
        <end position="149"/>
    </location>
</feature>
<dbReference type="InterPro" id="IPR003737">
    <property type="entry name" value="GlcNAc_PI_deacetylase-related"/>
</dbReference>
<gene>
    <name evidence="2" type="ORF">DC366_17315</name>
</gene>
<dbReference type="InterPro" id="IPR024078">
    <property type="entry name" value="LmbE-like_dom_sf"/>
</dbReference>
<accession>A0A2T7G305</accession>
<feature type="compositionally biased region" description="Basic residues" evidence="1">
    <location>
        <begin position="71"/>
        <end position="92"/>
    </location>
</feature>
<comment type="caution">
    <text evidence="2">The sequence shown here is derived from an EMBL/GenBank/DDBJ whole genome shotgun (WGS) entry which is preliminary data.</text>
</comment>
<dbReference type="Gene3D" id="3.40.50.10320">
    <property type="entry name" value="LmbE-like"/>
    <property type="match status" value="1"/>
</dbReference>
<dbReference type="GO" id="GO:0016811">
    <property type="term" value="F:hydrolase activity, acting on carbon-nitrogen (but not peptide) bonds, in linear amides"/>
    <property type="evidence" value="ECO:0007669"/>
    <property type="project" value="TreeGrafter"/>
</dbReference>
<dbReference type="Proteomes" id="UP000244446">
    <property type="component" value="Unassembled WGS sequence"/>
</dbReference>
<dbReference type="EMBL" id="QCYH01000017">
    <property type="protein sequence ID" value="PVA08802.1"/>
    <property type="molecule type" value="Genomic_DNA"/>
</dbReference>
<protein>
    <recommendedName>
        <fullName evidence="4">PIG-L family deacetylase</fullName>
    </recommendedName>
</protein>
<dbReference type="AlphaFoldDB" id="A0A2T7G305"/>
<sequence>MDRRPRRLPEGAAFRRRCLADRGLAGRRHRRPAGRGRDRASRRRPHGGGSPEEPSDGCADARLGRHGPDRARRRSRCRSPHRAGPHRYHLHRGPALYRGGRARCHPGRRAEHRPAAFRGRVRDRAHGPRSGSLSAAGRAGCVPATRGADGARERRAHLGGLRMNVAHAPLLPDVFEGRESFVVLAPHPDDESLGCGALLARGFAGAGAHVICLTDGSASHPGSRQWTPGRLARQRHAEMVAAIECLGGSARDLTWLGLADSRLYQADAATVATKLEQIIEGHGARHVFVPAAEDHHEDHQATARFAGALRRRRPEWAFYSYPVWCRWDDPEFPRTATRHAPVCVPPEDLRDRKRAAVHAHRSQLGRVVTDDPSGFILPAGFIEKFVTEDEIFWRMP</sequence>
<feature type="compositionally biased region" description="Basic residues" evidence="1">
    <location>
        <begin position="25"/>
        <end position="46"/>
    </location>
</feature>
<keyword evidence="3" id="KW-1185">Reference proteome</keyword>
<evidence type="ECO:0000313" key="3">
    <source>
        <dbReference type="Proteomes" id="UP000244446"/>
    </source>
</evidence>
<dbReference type="Pfam" id="PF02585">
    <property type="entry name" value="PIG-L"/>
    <property type="match status" value="1"/>
</dbReference>
<evidence type="ECO:0008006" key="4">
    <source>
        <dbReference type="Google" id="ProtNLM"/>
    </source>
</evidence>
<feature type="compositionally biased region" description="Basic and acidic residues" evidence="1">
    <location>
        <begin position="108"/>
        <end position="126"/>
    </location>
</feature>
<dbReference type="OrthoDB" id="9790023at2"/>
<dbReference type="PANTHER" id="PTHR12993:SF29">
    <property type="entry name" value="BLR3841 PROTEIN"/>
    <property type="match status" value="1"/>
</dbReference>
<reference evidence="2 3" key="1">
    <citation type="submission" date="2018-04" db="EMBL/GenBank/DDBJ databases">
        <title>Pelagivirga bohaiensis gen. nov., sp. nov., a bacterium isolated from the Bohai Sea.</title>
        <authorList>
            <person name="Ji X."/>
        </authorList>
    </citation>
    <scope>NUCLEOTIDE SEQUENCE [LARGE SCALE GENOMIC DNA]</scope>
    <source>
        <strain evidence="2 3">BH-SD19</strain>
    </source>
</reference>
<organism evidence="2 3">
    <name type="scientific">Pelagivirga sediminicola</name>
    <dbReference type="NCBI Taxonomy" id="2170575"/>
    <lineage>
        <taxon>Bacteria</taxon>
        <taxon>Pseudomonadati</taxon>
        <taxon>Pseudomonadota</taxon>
        <taxon>Alphaproteobacteria</taxon>
        <taxon>Rhodobacterales</taxon>
        <taxon>Paracoccaceae</taxon>
        <taxon>Pelagivirga</taxon>
    </lineage>
</organism>
<proteinExistence type="predicted"/>
<dbReference type="PANTHER" id="PTHR12993">
    <property type="entry name" value="N-ACETYLGLUCOSAMINYL-PHOSPHATIDYLINOSITOL DE-N-ACETYLASE-RELATED"/>
    <property type="match status" value="1"/>
</dbReference>